<dbReference type="OrthoDB" id="6796607at2"/>
<sequence>MSRNYWGYRIDKTKIDFFRQELAEGKLRQGWGWDDEQNLRQLTMDSGARRNLPIFRKVKKGDILLVPRLPTWNEVAIVEATQDFDEGYDFSVHPERKDFGHIFPARLIKSFNRTNTNVLGDLRASLKQVNRFWNMSHCKDSIEALINHDELLIDSIGFSNRFNNLLTDNISKSLEQTNFYNSFYQQMNEQFSNEEWEYALVEGIRKILPEPILVERTGGIAEKDHGTDILITLPGLLGKSYGIAIQVKDYRGLMKNDGAIKQIQKADHWNNENFTVIDKYVIVTRCLKDDHPEERFKNVDGVTVLFAEQLESLLKDIAAGFIGLDKN</sequence>
<organism evidence="1 2">
    <name type="scientific">Photobacterium aquimaris</name>
    <dbReference type="NCBI Taxonomy" id="512643"/>
    <lineage>
        <taxon>Bacteria</taxon>
        <taxon>Pseudomonadati</taxon>
        <taxon>Pseudomonadota</taxon>
        <taxon>Gammaproteobacteria</taxon>
        <taxon>Vibrionales</taxon>
        <taxon>Vibrionaceae</taxon>
        <taxon>Photobacterium</taxon>
    </lineage>
</organism>
<evidence type="ECO:0008006" key="3">
    <source>
        <dbReference type="Google" id="ProtNLM"/>
    </source>
</evidence>
<reference evidence="1 2" key="1">
    <citation type="submission" date="2018-03" db="EMBL/GenBank/DDBJ databases">
        <title>Whole genome sequencing of Histamine producing bacteria.</title>
        <authorList>
            <person name="Butler K."/>
        </authorList>
    </citation>
    <scope>NUCLEOTIDE SEQUENCE [LARGE SCALE GENOMIC DNA]</scope>
    <source>
        <strain evidence="1 2">BS2</strain>
    </source>
</reference>
<dbReference type="RefSeq" id="WP_065176893.1">
    <property type="nucleotide sequence ID" value="NZ_LZFA01000032.1"/>
</dbReference>
<dbReference type="Proteomes" id="UP000240254">
    <property type="component" value="Unassembled WGS sequence"/>
</dbReference>
<evidence type="ECO:0000313" key="1">
    <source>
        <dbReference type="EMBL" id="PSU29095.1"/>
    </source>
</evidence>
<evidence type="ECO:0000313" key="2">
    <source>
        <dbReference type="Proteomes" id="UP000240254"/>
    </source>
</evidence>
<dbReference type="EMBL" id="PYMK01000008">
    <property type="protein sequence ID" value="PSU29095.1"/>
    <property type="molecule type" value="Genomic_DNA"/>
</dbReference>
<comment type="caution">
    <text evidence="1">The sequence shown here is derived from an EMBL/GenBank/DDBJ whole genome shotgun (WGS) entry which is preliminary data.</text>
</comment>
<gene>
    <name evidence="1" type="ORF">CTM88_08760</name>
</gene>
<protein>
    <recommendedName>
        <fullName evidence="3">Restriction endonuclease</fullName>
    </recommendedName>
</protein>
<proteinExistence type="predicted"/>
<dbReference type="AlphaFoldDB" id="A0A2T3IL69"/>
<name>A0A2T3IL69_9GAMM</name>
<accession>A0A2T3IL69</accession>